<feature type="transmembrane region" description="Helical" evidence="1">
    <location>
        <begin position="109"/>
        <end position="129"/>
    </location>
</feature>
<keyword evidence="1" id="KW-0812">Transmembrane</keyword>
<dbReference type="PANTHER" id="PTHR38454">
    <property type="entry name" value="INTEGRAL MEMBRANE PROTEIN-RELATED"/>
    <property type="match status" value="1"/>
</dbReference>
<feature type="transmembrane region" description="Helical" evidence="1">
    <location>
        <begin position="204"/>
        <end position="224"/>
    </location>
</feature>
<name>A0AAU2VQ70_9ACTN</name>
<feature type="transmembrane region" description="Helical" evidence="1">
    <location>
        <begin position="83"/>
        <end position="102"/>
    </location>
</feature>
<feature type="transmembrane region" description="Helical" evidence="1">
    <location>
        <begin position="141"/>
        <end position="158"/>
    </location>
</feature>
<evidence type="ECO:0000256" key="1">
    <source>
        <dbReference type="SAM" id="Phobius"/>
    </source>
</evidence>
<dbReference type="AlphaFoldDB" id="A0AAU2VQ70"/>
<dbReference type="EMBL" id="CP108313">
    <property type="protein sequence ID" value="WTW69249.1"/>
    <property type="molecule type" value="Genomic_DNA"/>
</dbReference>
<evidence type="ECO:0000313" key="2">
    <source>
        <dbReference type="EMBL" id="WTW69249.1"/>
    </source>
</evidence>
<gene>
    <name evidence="2" type="ORF">OG398_13690</name>
</gene>
<feature type="transmembrane region" description="Helical" evidence="1">
    <location>
        <begin position="358"/>
        <end position="376"/>
    </location>
</feature>
<feature type="transmembrane region" description="Helical" evidence="1">
    <location>
        <begin position="803"/>
        <end position="825"/>
    </location>
</feature>
<organism evidence="2">
    <name type="scientific">Streptomyces sp. NBC_00008</name>
    <dbReference type="NCBI Taxonomy" id="2903610"/>
    <lineage>
        <taxon>Bacteria</taxon>
        <taxon>Bacillati</taxon>
        <taxon>Actinomycetota</taxon>
        <taxon>Actinomycetes</taxon>
        <taxon>Kitasatosporales</taxon>
        <taxon>Streptomycetaceae</taxon>
        <taxon>Streptomyces</taxon>
    </lineage>
</organism>
<protein>
    <submittedName>
        <fullName evidence="2">YfhO family protein</fullName>
    </submittedName>
</protein>
<accession>A0AAU2VQ70</accession>
<dbReference type="InterPro" id="IPR018580">
    <property type="entry name" value="Uncharacterised_YfhO"/>
</dbReference>
<reference evidence="2" key="1">
    <citation type="submission" date="2022-10" db="EMBL/GenBank/DDBJ databases">
        <title>The complete genomes of actinobacterial strains from the NBC collection.</title>
        <authorList>
            <person name="Joergensen T.S."/>
            <person name="Alvarez Arevalo M."/>
            <person name="Sterndorff E.B."/>
            <person name="Faurdal D."/>
            <person name="Vuksanovic O."/>
            <person name="Mourched A.-S."/>
            <person name="Charusanti P."/>
            <person name="Shaw S."/>
            <person name="Blin K."/>
            <person name="Weber T."/>
        </authorList>
    </citation>
    <scope>NUCLEOTIDE SEQUENCE</scope>
    <source>
        <strain evidence="2">NBC_00008</strain>
    </source>
</reference>
<feature type="transmembrane region" description="Helical" evidence="1">
    <location>
        <begin position="429"/>
        <end position="452"/>
    </location>
</feature>
<dbReference type="PANTHER" id="PTHR38454:SF1">
    <property type="entry name" value="INTEGRAL MEMBRANE PROTEIN"/>
    <property type="match status" value="1"/>
</dbReference>
<feature type="transmembrane region" description="Helical" evidence="1">
    <location>
        <begin position="165"/>
        <end position="184"/>
    </location>
</feature>
<feature type="transmembrane region" description="Helical" evidence="1">
    <location>
        <begin position="287"/>
        <end position="309"/>
    </location>
</feature>
<feature type="transmembrane region" description="Helical" evidence="1">
    <location>
        <begin position="381"/>
        <end position="401"/>
    </location>
</feature>
<proteinExistence type="predicted"/>
<feature type="transmembrane region" description="Helical" evidence="1">
    <location>
        <begin position="321"/>
        <end position="338"/>
    </location>
</feature>
<feature type="transmembrane region" description="Helical" evidence="1">
    <location>
        <begin position="236"/>
        <end position="259"/>
    </location>
</feature>
<keyword evidence="1" id="KW-0472">Membrane</keyword>
<keyword evidence="1" id="KW-1133">Transmembrane helix</keyword>
<dbReference type="Pfam" id="PF09586">
    <property type="entry name" value="YfhO"/>
    <property type="match status" value="1"/>
</dbReference>
<sequence length="834" mass="87522">MRTPPILRSPRATAAALAAVLTVVTVCVGDAVARGYPFGPRTRSVNDLGNQFVPFHAHLWDLLHGSGNGGLLLNWQSGFGTSFLPDLGTYLSSPFALLVGVFPRDRIDLAVYVVTLVKTGVAAAAMTWLLTALRRGRGREWAAAVLGASYALCGWSVAEAAYNPMWLDGLIAFPLLCLAGEWARTARRPVLGTLLVTLAWVSNFYTAYMATLGAALVLVVRLLLEDGASRERLRGLVRAVRTVAIGVGLAAPVLLPVFLGTKHAYPGWTREFAPAAWSDVAARLLPATYGFFSPAVFLGTGALLLACVLAFHRGVPRAERWVWPGLVAAVALSMQWGPTHLLWHAFATPNGSPFRQTFVFSGIVVIAAWTSVARGWPDRRALLSGGGVLVLIAAAAAPSALVTRWTYPLFAAGLVAAVCALALVRGGRFLALAVLLLVGAQAGQAAATTAYADRQRLKQLDDYAPWGERQRLQADAVAGADGWPSYRTDPGLEQSTANDPLTVGGQGGAYYSSHTPDVTTRTFLALGGGFTSRGRALQSLDNPVTDAVFSVGARVHVPRDPHQVWNRPDDRPVTVTRRDVPPLVTVRPSAGPAVPFGRSPFRNQEELLGAPVYTLPRTVLRSADGAAVTDRNAYAYEVRAGTYTLSASCPAGSEVFLWAPDLFGTARLGGAGEPADLRGDLPARRAGMLPLGPGAGRIAVTLRAERDGTVPHESVGCLDPGRLAAAVAGLKRTGATRVTVSGSGVHAELPPGTEGVAVLAAPRIAGWSCDGRPAGSYLGLVAAPVGGGRTAVDCSFRPPGLRAGTLTGAAALVALLGTAFGPAALTRIRRRRHG</sequence>
<feature type="transmembrane region" description="Helical" evidence="1">
    <location>
        <begin position="407"/>
        <end position="424"/>
    </location>
</feature>